<organism evidence="5 6">
    <name type="scientific">Pseudocercospora fuligena</name>
    <dbReference type="NCBI Taxonomy" id="685502"/>
    <lineage>
        <taxon>Eukaryota</taxon>
        <taxon>Fungi</taxon>
        <taxon>Dikarya</taxon>
        <taxon>Ascomycota</taxon>
        <taxon>Pezizomycotina</taxon>
        <taxon>Dothideomycetes</taxon>
        <taxon>Dothideomycetidae</taxon>
        <taxon>Mycosphaerellales</taxon>
        <taxon>Mycosphaerellaceae</taxon>
        <taxon>Pseudocercospora</taxon>
    </lineage>
</organism>
<dbReference type="InterPro" id="IPR046529">
    <property type="entry name" value="DUF6594"/>
</dbReference>
<keyword evidence="3" id="KW-1133">Transmembrane helix</keyword>
<evidence type="ECO:0000313" key="5">
    <source>
        <dbReference type="EMBL" id="KAF7185019.1"/>
    </source>
</evidence>
<evidence type="ECO:0000256" key="2">
    <source>
        <dbReference type="SAM" id="MobiDB-lite"/>
    </source>
</evidence>
<sequence>MHSIDQSIIGDEKAGFELASPSTGATSDQTFAKDVEAAKTSPGRSSWALRLIKRLGGSSTRKPQSKEDAVAEQQEEDQWASLTRSLDQTPQGYAAIAAFQSSDRNFLQYRGFGYLHSRILSDLQFGIERLEEELDELDQYDKDESRSRRLQCTEDDRDMLSDYPEYIERTRPTVLRELKEKLMEYDTVLLKTREMATLQRPARRDYESVSKCGKEFYEQYALDVAHHINLENFFVNFGPITDKESRFIRRKEDIVTLRSGRESAAFDGFVEICLRRAHKFMKHYFNSDIIHRWFLTQELRDKTDSKYINYFSPAKIDTLVNVIITIVIFILLVLPVIIMYRVTEMGKSRSPLDAIGVLIVFTLIFGMAVSALTTAKRHELFGASAAYAAVLVVFIGNFGVQQVDPGSTESWTSILTPTSS</sequence>
<dbReference type="PANTHER" id="PTHR34502:SF3">
    <property type="entry name" value="DUF6594 DOMAIN-CONTAINING PROTEIN"/>
    <property type="match status" value="1"/>
</dbReference>
<keyword evidence="3" id="KW-0472">Membrane</keyword>
<reference evidence="5" key="1">
    <citation type="submission" date="2020-04" db="EMBL/GenBank/DDBJ databases">
        <title>Draft genome resource of the tomato pathogen Pseudocercospora fuligena.</title>
        <authorList>
            <person name="Zaccaron A."/>
        </authorList>
    </citation>
    <scope>NUCLEOTIDE SEQUENCE</scope>
    <source>
        <strain evidence="5">PF001</strain>
    </source>
</reference>
<dbReference type="OrthoDB" id="3646533at2759"/>
<proteinExistence type="predicted"/>
<accession>A0A8H6R4H1</accession>
<dbReference type="Pfam" id="PF20237">
    <property type="entry name" value="DUF6594"/>
    <property type="match status" value="1"/>
</dbReference>
<keyword evidence="6" id="KW-1185">Reference proteome</keyword>
<feature type="transmembrane region" description="Helical" evidence="3">
    <location>
        <begin position="352"/>
        <end position="374"/>
    </location>
</feature>
<dbReference type="PANTHER" id="PTHR34502">
    <property type="entry name" value="DUF6594 DOMAIN-CONTAINING PROTEIN-RELATED"/>
    <property type="match status" value="1"/>
</dbReference>
<protein>
    <recommendedName>
        <fullName evidence="4">DUF6594 domain-containing protein</fullName>
    </recommendedName>
</protein>
<dbReference type="AlphaFoldDB" id="A0A8H6R4H1"/>
<dbReference type="Proteomes" id="UP000660729">
    <property type="component" value="Unassembled WGS sequence"/>
</dbReference>
<feature type="transmembrane region" description="Helical" evidence="3">
    <location>
        <begin position="380"/>
        <end position="400"/>
    </location>
</feature>
<feature type="domain" description="DUF6594" evidence="4">
    <location>
        <begin position="93"/>
        <end position="392"/>
    </location>
</feature>
<gene>
    <name evidence="5" type="ORF">HII31_13642</name>
</gene>
<name>A0A8H6R4H1_9PEZI</name>
<feature type="coiled-coil region" evidence="1">
    <location>
        <begin position="120"/>
        <end position="147"/>
    </location>
</feature>
<keyword evidence="1" id="KW-0175">Coiled coil</keyword>
<feature type="compositionally biased region" description="Polar residues" evidence="2">
    <location>
        <begin position="20"/>
        <end position="30"/>
    </location>
</feature>
<dbReference type="EMBL" id="JABCIY010000344">
    <property type="protein sequence ID" value="KAF7185019.1"/>
    <property type="molecule type" value="Genomic_DNA"/>
</dbReference>
<evidence type="ECO:0000259" key="4">
    <source>
        <dbReference type="Pfam" id="PF20237"/>
    </source>
</evidence>
<evidence type="ECO:0000256" key="1">
    <source>
        <dbReference type="SAM" id="Coils"/>
    </source>
</evidence>
<keyword evidence="3" id="KW-0812">Transmembrane</keyword>
<feature type="region of interest" description="Disordered" evidence="2">
    <location>
        <begin position="1"/>
        <end position="38"/>
    </location>
</feature>
<evidence type="ECO:0000256" key="3">
    <source>
        <dbReference type="SAM" id="Phobius"/>
    </source>
</evidence>
<feature type="transmembrane region" description="Helical" evidence="3">
    <location>
        <begin position="319"/>
        <end position="340"/>
    </location>
</feature>
<comment type="caution">
    <text evidence="5">The sequence shown here is derived from an EMBL/GenBank/DDBJ whole genome shotgun (WGS) entry which is preliminary data.</text>
</comment>
<evidence type="ECO:0000313" key="6">
    <source>
        <dbReference type="Proteomes" id="UP000660729"/>
    </source>
</evidence>